<dbReference type="SUPFAM" id="SSF51445">
    <property type="entry name" value="(Trans)glycosidases"/>
    <property type="match status" value="1"/>
</dbReference>
<evidence type="ECO:0000313" key="12">
    <source>
        <dbReference type="Proteomes" id="UP000663843"/>
    </source>
</evidence>
<dbReference type="Gene3D" id="3.10.50.10">
    <property type="match status" value="1"/>
</dbReference>
<evidence type="ECO:0000256" key="2">
    <source>
        <dbReference type="ARBA" id="ARBA00008682"/>
    </source>
</evidence>
<dbReference type="InterPro" id="IPR029070">
    <property type="entry name" value="Chitinase_insertion_sf"/>
</dbReference>
<evidence type="ECO:0000256" key="3">
    <source>
        <dbReference type="ARBA" id="ARBA00012729"/>
    </source>
</evidence>
<keyword evidence="6" id="KW-0119">Carbohydrate metabolism</keyword>
<comment type="catalytic activity">
    <reaction evidence="1">
        <text>Random endo-hydrolysis of N-acetyl-beta-D-glucosaminide (1-&gt;4)-beta-linkages in chitin and chitodextrins.</text>
        <dbReference type="EC" id="3.2.1.14"/>
    </reaction>
</comment>
<sequence length="329" mass="37137">KWADTDIHYPGDSWNEDQSSNLYGCFKQLYLLKKKNRHLKLLLSIGGWTYSPALHPIVVDHHKRARFAETAVTLLEDLGLDGLDVDYEYPQNEEQIAAPCGPSHYEKLHAREMDKYLTFWNLMSYDYAGSWDSVAGHQSNIFGGPSEISTDRAVKWYLSQGIRREKLVIGIPLYGRSFMNTDGPGKPYNGVGPGSWEAGSYDYRALPLPGAVTHIDSHRMASWSYDPRKKEMVTYDDEEIGVAKGRWIKHEGLAGAMYWELSGDKCPSHPDRPEMEKGLGKDAAPGPSLVRVVADAMGGIFKGTGEEYGGWNWLRYEGSRYENMRNGME</sequence>
<feature type="non-terminal residue" evidence="11">
    <location>
        <position position="1"/>
    </location>
</feature>
<accession>A0A8H3D3I3</accession>
<dbReference type="PANTHER" id="PTHR11177">
    <property type="entry name" value="CHITINASE"/>
    <property type="match status" value="1"/>
</dbReference>
<dbReference type="InterPro" id="IPR001223">
    <property type="entry name" value="Glyco_hydro18_cat"/>
</dbReference>
<feature type="domain" description="GH18" evidence="10">
    <location>
        <begin position="1"/>
        <end position="282"/>
    </location>
</feature>
<evidence type="ECO:0000256" key="9">
    <source>
        <dbReference type="RuleBase" id="RU000489"/>
    </source>
</evidence>
<dbReference type="Pfam" id="PF00704">
    <property type="entry name" value="Glyco_hydro_18"/>
    <property type="match status" value="2"/>
</dbReference>
<name>A0A8H3D3I3_9AGAM</name>
<comment type="similarity">
    <text evidence="2">Belongs to the glycosyl hydrolase 18 family. Chitinase class V subfamily.</text>
</comment>
<dbReference type="Proteomes" id="UP000663843">
    <property type="component" value="Unassembled WGS sequence"/>
</dbReference>
<keyword evidence="8" id="KW-0624">Polysaccharide degradation</keyword>
<comment type="caution">
    <text evidence="11">The sequence shown here is derived from an EMBL/GenBank/DDBJ whole genome shotgun (WGS) entry which is preliminary data.</text>
</comment>
<keyword evidence="4 9" id="KW-0378">Hydrolase</keyword>
<evidence type="ECO:0000313" key="11">
    <source>
        <dbReference type="EMBL" id="CAE6510997.1"/>
    </source>
</evidence>
<organism evidence="11 12">
    <name type="scientific">Rhizoctonia solani</name>
    <dbReference type="NCBI Taxonomy" id="456999"/>
    <lineage>
        <taxon>Eukaryota</taxon>
        <taxon>Fungi</taxon>
        <taxon>Dikarya</taxon>
        <taxon>Basidiomycota</taxon>
        <taxon>Agaricomycotina</taxon>
        <taxon>Agaricomycetes</taxon>
        <taxon>Cantharellales</taxon>
        <taxon>Ceratobasidiaceae</taxon>
        <taxon>Rhizoctonia</taxon>
    </lineage>
</organism>
<dbReference type="FunFam" id="3.10.50.10:FF:000005">
    <property type="entry name" value="Endochitinase B1"/>
    <property type="match status" value="1"/>
</dbReference>
<dbReference type="GO" id="GO:0006032">
    <property type="term" value="P:chitin catabolic process"/>
    <property type="evidence" value="ECO:0007669"/>
    <property type="project" value="UniProtKB-KW"/>
</dbReference>
<dbReference type="GO" id="GO:0000272">
    <property type="term" value="P:polysaccharide catabolic process"/>
    <property type="evidence" value="ECO:0007669"/>
    <property type="project" value="UniProtKB-KW"/>
</dbReference>
<protein>
    <recommendedName>
        <fullName evidence="3">chitinase</fullName>
        <ecNumber evidence="3">3.2.1.14</ecNumber>
    </recommendedName>
</protein>
<dbReference type="InterPro" id="IPR050314">
    <property type="entry name" value="Glycosyl_Hydrlase_18"/>
</dbReference>
<evidence type="ECO:0000259" key="10">
    <source>
        <dbReference type="PROSITE" id="PS51910"/>
    </source>
</evidence>
<dbReference type="EMBL" id="CAJMWT010005923">
    <property type="protein sequence ID" value="CAE6510997.1"/>
    <property type="molecule type" value="Genomic_DNA"/>
</dbReference>
<gene>
    <name evidence="11" type="ORF">RDB_LOCUS152715</name>
</gene>
<evidence type="ECO:0000256" key="4">
    <source>
        <dbReference type="ARBA" id="ARBA00022801"/>
    </source>
</evidence>
<dbReference type="SUPFAM" id="SSF54556">
    <property type="entry name" value="Chitinase insertion domain"/>
    <property type="match status" value="1"/>
</dbReference>
<dbReference type="AlphaFoldDB" id="A0A8H3D3I3"/>
<dbReference type="Gene3D" id="3.20.20.80">
    <property type="entry name" value="Glycosidases"/>
    <property type="match status" value="2"/>
</dbReference>
<dbReference type="InterPro" id="IPR011583">
    <property type="entry name" value="Chitinase_II/V-like_cat"/>
</dbReference>
<evidence type="ECO:0000256" key="1">
    <source>
        <dbReference type="ARBA" id="ARBA00000822"/>
    </source>
</evidence>
<dbReference type="EC" id="3.2.1.14" evidence="3"/>
<dbReference type="GO" id="GO:0008061">
    <property type="term" value="F:chitin binding"/>
    <property type="evidence" value="ECO:0007669"/>
    <property type="project" value="InterPro"/>
</dbReference>
<reference evidence="11" key="1">
    <citation type="submission" date="2021-01" db="EMBL/GenBank/DDBJ databases">
        <authorList>
            <person name="Kaushik A."/>
        </authorList>
    </citation>
    <scope>NUCLEOTIDE SEQUENCE</scope>
    <source>
        <strain evidence="11">AG2-2IIIB</strain>
    </source>
</reference>
<dbReference type="GO" id="GO:0005576">
    <property type="term" value="C:extracellular region"/>
    <property type="evidence" value="ECO:0007669"/>
    <property type="project" value="TreeGrafter"/>
</dbReference>
<evidence type="ECO:0000256" key="5">
    <source>
        <dbReference type="ARBA" id="ARBA00023024"/>
    </source>
</evidence>
<dbReference type="PROSITE" id="PS51910">
    <property type="entry name" value="GH18_2"/>
    <property type="match status" value="1"/>
</dbReference>
<evidence type="ECO:0000256" key="6">
    <source>
        <dbReference type="ARBA" id="ARBA00023277"/>
    </source>
</evidence>
<keyword evidence="7 9" id="KW-0326">Glycosidase</keyword>
<keyword evidence="5" id="KW-0146">Chitin degradation</keyword>
<proteinExistence type="inferred from homology"/>
<dbReference type="InterPro" id="IPR017853">
    <property type="entry name" value="GH"/>
</dbReference>
<dbReference type="InterPro" id="IPR001579">
    <property type="entry name" value="Glyco_hydro_18_chit_AS"/>
</dbReference>
<dbReference type="SMART" id="SM00636">
    <property type="entry name" value="Glyco_18"/>
    <property type="match status" value="1"/>
</dbReference>
<evidence type="ECO:0000256" key="8">
    <source>
        <dbReference type="ARBA" id="ARBA00023326"/>
    </source>
</evidence>
<dbReference type="PANTHER" id="PTHR11177:SF317">
    <property type="entry name" value="CHITINASE 12-RELATED"/>
    <property type="match status" value="1"/>
</dbReference>
<dbReference type="GO" id="GO:0008843">
    <property type="term" value="F:endochitinase activity"/>
    <property type="evidence" value="ECO:0007669"/>
    <property type="project" value="UniProtKB-EC"/>
</dbReference>
<evidence type="ECO:0000256" key="7">
    <source>
        <dbReference type="ARBA" id="ARBA00023295"/>
    </source>
</evidence>
<dbReference type="PROSITE" id="PS01095">
    <property type="entry name" value="GH18_1"/>
    <property type="match status" value="1"/>
</dbReference>